<name>A0ABS4KUG1_9CLOT</name>
<evidence type="ECO:0000313" key="1">
    <source>
        <dbReference type="EMBL" id="MBP2033675.1"/>
    </source>
</evidence>
<evidence type="ECO:0008006" key="3">
    <source>
        <dbReference type="Google" id="ProtNLM"/>
    </source>
</evidence>
<protein>
    <recommendedName>
        <fullName evidence="3">Cyclic lactone autoinducer peptide</fullName>
    </recommendedName>
</protein>
<proteinExistence type="predicted"/>
<accession>A0ABS4KUG1</accession>
<sequence>MKKAIKYKILLKILVKKAASEKAKINGGHTFIPVKNPKIKPLNIKQIHLLFITILLY</sequence>
<evidence type="ECO:0000313" key="2">
    <source>
        <dbReference type="Proteomes" id="UP001519307"/>
    </source>
</evidence>
<gene>
    <name evidence="1" type="ORF">J2Z42_002382</name>
</gene>
<comment type="caution">
    <text evidence="1">The sequence shown here is derived from an EMBL/GenBank/DDBJ whole genome shotgun (WGS) entry which is preliminary data.</text>
</comment>
<reference evidence="1 2" key="1">
    <citation type="submission" date="2021-03" db="EMBL/GenBank/DDBJ databases">
        <title>Genomic Encyclopedia of Type Strains, Phase IV (KMG-IV): sequencing the most valuable type-strain genomes for metagenomic binning, comparative biology and taxonomic classification.</title>
        <authorList>
            <person name="Goeker M."/>
        </authorList>
    </citation>
    <scope>NUCLEOTIDE SEQUENCE [LARGE SCALE GENOMIC DNA]</scope>
    <source>
        <strain evidence="1 2">DSM 28783</strain>
    </source>
</reference>
<dbReference type="Proteomes" id="UP001519307">
    <property type="component" value="Unassembled WGS sequence"/>
</dbReference>
<dbReference type="EMBL" id="JAGGLM010000018">
    <property type="protein sequence ID" value="MBP2033675.1"/>
    <property type="molecule type" value="Genomic_DNA"/>
</dbReference>
<organism evidence="1 2">
    <name type="scientific">Clostridium algifaecis</name>
    <dbReference type="NCBI Taxonomy" id="1472040"/>
    <lineage>
        <taxon>Bacteria</taxon>
        <taxon>Bacillati</taxon>
        <taxon>Bacillota</taxon>
        <taxon>Clostridia</taxon>
        <taxon>Eubacteriales</taxon>
        <taxon>Clostridiaceae</taxon>
        <taxon>Clostridium</taxon>
    </lineage>
</organism>
<keyword evidence="2" id="KW-1185">Reference proteome</keyword>